<sequence>MNQTNQARTQLGGTALPIKKKRNPERAREERAFWYFISPWAIGFLLFTGGPILASLFLSFADYNVVDSPKFVGLGNYTALFQDKLFYKSMSVTFYYAILSVPFTIICSLVLAVLLNNKIKGQAVFRTLYYTPSIVSGVAVSFLWSWLLNPDFGVVNSLLSQWFHIKGPGWFTKPNTVIPSMVLMQLTSLGGTMVIFLASLQSLPSDLYEAASIDGAGRLKKFFKITIPLISPVILFNSIIGIISSFQVFTQAYVITKGGPDWNSYFYVLYLFNTAFAQFRMGYASAQAWILFIVIFLLTMLSLWVSRRLVYYEYDSKQ</sequence>
<dbReference type="Pfam" id="PF00528">
    <property type="entry name" value="BPD_transp_1"/>
    <property type="match status" value="1"/>
</dbReference>
<evidence type="ECO:0000256" key="2">
    <source>
        <dbReference type="ARBA" id="ARBA00022448"/>
    </source>
</evidence>
<organism evidence="9 10">
    <name type="scientific">Paenibacillus alginolyticus</name>
    <dbReference type="NCBI Taxonomy" id="59839"/>
    <lineage>
        <taxon>Bacteria</taxon>
        <taxon>Bacillati</taxon>
        <taxon>Bacillota</taxon>
        <taxon>Bacilli</taxon>
        <taxon>Bacillales</taxon>
        <taxon>Paenibacillaceae</taxon>
        <taxon>Paenibacillus</taxon>
    </lineage>
</organism>
<evidence type="ECO:0000256" key="1">
    <source>
        <dbReference type="ARBA" id="ARBA00004651"/>
    </source>
</evidence>
<keyword evidence="2 7" id="KW-0813">Transport</keyword>
<dbReference type="CDD" id="cd06261">
    <property type="entry name" value="TM_PBP2"/>
    <property type="match status" value="1"/>
</dbReference>
<dbReference type="PROSITE" id="PS50928">
    <property type="entry name" value="ABC_TM1"/>
    <property type="match status" value="1"/>
</dbReference>
<feature type="transmembrane region" description="Helical" evidence="7">
    <location>
        <begin position="177"/>
        <end position="201"/>
    </location>
</feature>
<comment type="similarity">
    <text evidence="7">Belongs to the binding-protein-dependent transport system permease family.</text>
</comment>
<gene>
    <name evidence="9" type="ORF">M5X19_34695</name>
</gene>
<dbReference type="InterPro" id="IPR000515">
    <property type="entry name" value="MetI-like"/>
</dbReference>
<dbReference type="SUPFAM" id="SSF161098">
    <property type="entry name" value="MetI-like"/>
    <property type="match status" value="1"/>
</dbReference>
<feature type="transmembrane region" description="Helical" evidence="7">
    <location>
        <begin position="127"/>
        <end position="147"/>
    </location>
</feature>
<feature type="domain" description="ABC transmembrane type-1" evidence="8">
    <location>
        <begin position="90"/>
        <end position="302"/>
    </location>
</feature>
<dbReference type="RefSeq" id="WP_268618503.1">
    <property type="nucleotide sequence ID" value="NZ_JAMDMX010000179.1"/>
</dbReference>
<evidence type="ECO:0000256" key="4">
    <source>
        <dbReference type="ARBA" id="ARBA00022692"/>
    </source>
</evidence>
<evidence type="ECO:0000313" key="9">
    <source>
        <dbReference type="EMBL" id="MCY9697968.1"/>
    </source>
</evidence>
<feature type="transmembrane region" description="Helical" evidence="7">
    <location>
        <begin position="288"/>
        <end position="306"/>
    </location>
</feature>
<evidence type="ECO:0000313" key="10">
    <source>
        <dbReference type="Proteomes" id="UP001527099"/>
    </source>
</evidence>
<protein>
    <submittedName>
        <fullName evidence="9">Sugar ABC transporter permease</fullName>
    </submittedName>
</protein>
<dbReference type="InterPro" id="IPR035906">
    <property type="entry name" value="MetI-like_sf"/>
</dbReference>
<keyword evidence="5 7" id="KW-1133">Transmembrane helix</keyword>
<feature type="transmembrane region" description="Helical" evidence="7">
    <location>
        <begin position="32"/>
        <end position="61"/>
    </location>
</feature>
<keyword evidence="10" id="KW-1185">Reference proteome</keyword>
<dbReference type="Gene3D" id="1.10.3720.10">
    <property type="entry name" value="MetI-like"/>
    <property type="match status" value="1"/>
</dbReference>
<keyword evidence="3" id="KW-1003">Cell membrane</keyword>
<evidence type="ECO:0000259" key="8">
    <source>
        <dbReference type="PROSITE" id="PS50928"/>
    </source>
</evidence>
<dbReference type="PANTHER" id="PTHR30193:SF1">
    <property type="entry name" value="ABC TRANSPORTER PERMEASE PROTEIN YESP-RELATED"/>
    <property type="match status" value="1"/>
</dbReference>
<dbReference type="Proteomes" id="UP001527099">
    <property type="component" value="Unassembled WGS sequence"/>
</dbReference>
<name>A0ABT4GPN4_9BACL</name>
<dbReference type="EMBL" id="JAMDMX010000179">
    <property type="protein sequence ID" value="MCY9697968.1"/>
    <property type="molecule type" value="Genomic_DNA"/>
</dbReference>
<comment type="subcellular location">
    <subcellularLocation>
        <location evidence="1 7">Cell membrane</location>
        <topology evidence="1 7">Multi-pass membrane protein</topology>
    </subcellularLocation>
</comment>
<evidence type="ECO:0000256" key="6">
    <source>
        <dbReference type="ARBA" id="ARBA00023136"/>
    </source>
</evidence>
<feature type="transmembrane region" description="Helical" evidence="7">
    <location>
        <begin position="94"/>
        <end position="115"/>
    </location>
</feature>
<keyword evidence="6 7" id="KW-0472">Membrane</keyword>
<reference evidence="9 10" key="1">
    <citation type="submission" date="2022-05" db="EMBL/GenBank/DDBJ databases">
        <title>Genome Sequencing of Bee-Associated Microbes.</title>
        <authorList>
            <person name="Dunlap C."/>
        </authorList>
    </citation>
    <scope>NUCLEOTIDE SEQUENCE [LARGE SCALE GENOMIC DNA]</scope>
    <source>
        <strain evidence="9 10">NRRL B-14421</strain>
    </source>
</reference>
<keyword evidence="4 7" id="KW-0812">Transmembrane</keyword>
<dbReference type="PANTHER" id="PTHR30193">
    <property type="entry name" value="ABC TRANSPORTER PERMEASE PROTEIN"/>
    <property type="match status" value="1"/>
</dbReference>
<proteinExistence type="inferred from homology"/>
<feature type="transmembrane region" description="Helical" evidence="7">
    <location>
        <begin position="222"/>
        <end position="244"/>
    </location>
</feature>
<accession>A0ABT4GPN4</accession>
<comment type="caution">
    <text evidence="9">The sequence shown here is derived from an EMBL/GenBank/DDBJ whole genome shotgun (WGS) entry which is preliminary data.</text>
</comment>
<evidence type="ECO:0000256" key="3">
    <source>
        <dbReference type="ARBA" id="ARBA00022475"/>
    </source>
</evidence>
<evidence type="ECO:0000256" key="7">
    <source>
        <dbReference type="RuleBase" id="RU363032"/>
    </source>
</evidence>
<evidence type="ECO:0000256" key="5">
    <source>
        <dbReference type="ARBA" id="ARBA00022989"/>
    </source>
</evidence>
<dbReference type="InterPro" id="IPR051393">
    <property type="entry name" value="ABC_transporter_permease"/>
</dbReference>